<organism evidence="1 2">
    <name type="scientific">Helicobacter heilmannii</name>
    <dbReference type="NCBI Taxonomy" id="35817"/>
    <lineage>
        <taxon>Bacteria</taxon>
        <taxon>Pseudomonadati</taxon>
        <taxon>Campylobacterota</taxon>
        <taxon>Epsilonproteobacteria</taxon>
        <taxon>Campylobacterales</taxon>
        <taxon>Helicobacteraceae</taxon>
        <taxon>Helicobacter</taxon>
    </lineage>
</organism>
<evidence type="ECO:0000313" key="1">
    <source>
        <dbReference type="EMBL" id="CRI34630.1"/>
    </source>
</evidence>
<dbReference type="AlphaFoldDB" id="A0A0K2YCC7"/>
<dbReference type="InterPro" id="IPR002718">
    <property type="entry name" value="OMP_Helicobacter"/>
</dbReference>
<protein>
    <submittedName>
        <fullName evidence="1">Putative Outer membrane protein</fullName>
    </submittedName>
</protein>
<name>A0A0K2YCC7_HELHE</name>
<dbReference type="RefSeq" id="WP_015106791.1">
    <property type="nucleotide sequence ID" value="NZ_CDMK01000002.1"/>
</dbReference>
<dbReference type="Proteomes" id="UP000046090">
    <property type="component" value="Unassembled WGS sequence"/>
</dbReference>
<sequence length="248" mass="26732">MFQKVVFQMLGLGALVGCLPLEAAKNGWYAQAGLIYSHAAGANATRTPNDTWNSPFAGDMGGVDFVGGYKQFFGKKKHWGVRYYGLISLQGGGFSEKTGNKYPTRGPLGSFFYGVGIDALWTFFHNRGTEIGAFVGMAVGGISWAAGAGKANDVCQTKVTNGTCVSMNHLALKNSIGNPNATYSPTFVQWMFNFGVRANFGAHNGVEVGFRVPAVNTPFYTLTNGNISTSTISFRRVIALYANYVYNF</sequence>
<keyword evidence="2" id="KW-1185">Reference proteome</keyword>
<reference evidence="2" key="1">
    <citation type="submission" date="2014-12" db="EMBL/GenBank/DDBJ databases">
        <authorList>
            <person name="Smet A."/>
        </authorList>
    </citation>
    <scope>NUCLEOTIDE SEQUENCE [LARGE SCALE GENOMIC DNA]</scope>
</reference>
<dbReference type="EMBL" id="CDMK01000002">
    <property type="protein sequence ID" value="CRI34630.1"/>
    <property type="molecule type" value="Genomic_DNA"/>
</dbReference>
<dbReference type="PRINTS" id="PR01776">
    <property type="entry name" value="HPOMPFAMILY"/>
</dbReference>
<gene>
    <name evidence="1" type="ORF">HHE01_04310</name>
</gene>
<accession>A0A0K2YCC7</accession>
<evidence type="ECO:0000313" key="2">
    <source>
        <dbReference type="Proteomes" id="UP000046090"/>
    </source>
</evidence>
<dbReference type="GeneID" id="76197153"/>
<proteinExistence type="predicted"/>
<dbReference type="PROSITE" id="PS51257">
    <property type="entry name" value="PROKAR_LIPOPROTEIN"/>
    <property type="match status" value="1"/>
</dbReference>
<dbReference type="Pfam" id="PF01856">
    <property type="entry name" value="HP_OMP"/>
    <property type="match status" value="1"/>
</dbReference>